<dbReference type="EMBL" id="JABANM010006669">
    <property type="protein sequence ID" value="KAF4745558.1"/>
    <property type="molecule type" value="Genomic_DNA"/>
</dbReference>
<evidence type="ECO:0000313" key="1">
    <source>
        <dbReference type="EMBL" id="KAF4745558.1"/>
    </source>
</evidence>
<dbReference type="InterPro" id="IPR043136">
    <property type="entry name" value="B30.2/SPRY_sf"/>
</dbReference>
<gene>
    <name evidence="1" type="ORF">FOZ62_008181</name>
</gene>
<protein>
    <submittedName>
        <fullName evidence="1">Uncharacterized protein</fullName>
    </submittedName>
</protein>
<organism evidence="1 2">
    <name type="scientific">Perkinsus olseni</name>
    <name type="common">Perkinsus atlanticus</name>
    <dbReference type="NCBI Taxonomy" id="32597"/>
    <lineage>
        <taxon>Eukaryota</taxon>
        <taxon>Sar</taxon>
        <taxon>Alveolata</taxon>
        <taxon>Perkinsozoa</taxon>
        <taxon>Perkinsea</taxon>
        <taxon>Perkinsida</taxon>
        <taxon>Perkinsidae</taxon>
        <taxon>Perkinsus</taxon>
    </lineage>
</organism>
<evidence type="ECO:0000313" key="2">
    <source>
        <dbReference type="Proteomes" id="UP000574390"/>
    </source>
</evidence>
<feature type="non-terminal residue" evidence="1">
    <location>
        <position position="1"/>
    </location>
</feature>
<accession>A0A7J6TJY5</accession>
<proteinExistence type="predicted"/>
<comment type="caution">
    <text evidence="1">The sequence shown here is derived from an EMBL/GenBank/DDBJ whole genome shotgun (WGS) entry which is preliminary data.</text>
</comment>
<dbReference type="Proteomes" id="UP000574390">
    <property type="component" value="Unassembled WGS sequence"/>
</dbReference>
<sequence length="289" mass="31198">ALRTAQILGGTESWKMDVLGDEEWCRREGRAGVYEIFNYGGGGGGQPSTILSSLPLPFQRLCVVELTIDAAPVGSSACVGLSTKPTPVAEFPGHFPYSVGYLSNGVIYSGDWRASVRSDPGGFSSGDTITMILDRKYDGAKLMGAVYFLKNGSLCHAHPILIESLRLPSTEDGLEPPLRQLECERMLFGVSSVGNADHGGLPAIRYRSLKGTDLEISYPVTMRPPRPASAEWGFLPAPYVAVSVFGDSEEAFKVSVNFGADPYVHAIQGVAEIWGESDREEKEFEVEKG</sequence>
<dbReference type="AlphaFoldDB" id="A0A7J6TJY5"/>
<feature type="non-terminal residue" evidence="1">
    <location>
        <position position="289"/>
    </location>
</feature>
<name>A0A7J6TJY5_PEROL</name>
<reference evidence="1 2" key="1">
    <citation type="submission" date="2020-04" db="EMBL/GenBank/DDBJ databases">
        <title>Perkinsus olseni comparative genomics.</title>
        <authorList>
            <person name="Bogema D.R."/>
        </authorList>
    </citation>
    <scope>NUCLEOTIDE SEQUENCE [LARGE SCALE GENOMIC DNA]</scope>
    <source>
        <strain evidence="1">ATCC PRA-205</strain>
    </source>
</reference>
<dbReference type="Gene3D" id="2.60.120.920">
    <property type="match status" value="1"/>
</dbReference>